<evidence type="ECO:0000256" key="8">
    <source>
        <dbReference type="PIRSR" id="PIRSR628651-50"/>
    </source>
</evidence>
<protein>
    <recommendedName>
        <fullName evidence="12">PHD-type domain-containing protein</fullName>
    </recommendedName>
</protein>
<feature type="binding site" evidence="9">
    <location>
        <position position="138"/>
    </location>
    <ligand>
        <name>Zn(2+)</name>
        <dbReference type="ChEBI" id="CHEBI:29105"/>
        <label>1</label>
    </ligand>
</feature>
<evidence type="ECO:0000313" key="13">
    <source>
        <dbReference type="EMBL" id="CAB3409422.1"/>
    </source>
</evidence>
<evidence type="ECO:0000256" key="10">
    <source>
        <dbReference type="PROSITE-ProRule" id="PRU00146"/>
    </source>
</evidence>
<feature type="site" description="Histone H3K4me3 binding" evidence="8">
    <location>
        <position position="160"/>
    </location>
</feature>
<dbReference type="SMART" id="SM00249">
    <property type="entry name" value="PHD"/>
    <property type="match status" value="1"/>
</dbReference>
<keyword evidence="14" id="KW-1185">Reference proteome</keyword>
<dbReference type="GO" id="GO:0006355">
    <property type="term" value="P:regulation of DNA-templated transcription"/>
    <property type="evidence" value="ECO:0007669"/>
    <property type="project" value="TreeGrafter"/>
</dbReference>
<evidence type="ECO:0000313" key="14">
    <source>
        <dbReference type="Proteomes" id="UP000494206"/>
    </source>
</evidence>
<comment type="subcellular location">
    <subcellularLocation>
        <location evidence="1">Nucleus</location>
    </subcellularLocation>
</comment>
<organism evidence="13 14">
    <name type="scientific">Caenorhabditis bovis</name>
    <dbReference type="NCBI Taxonomy" id="2654633"/>
    <lineage>
        <taxon>Eukaryota</taxon>
        <taxon>Metazoa</taxon>
        <taxon>Ecdysozoa</taxon>
        <taxon>Nematoda</taxon>
        <taxon>Chromadorea</taxon>
        <taxon>Rhabditida</taxon>
        <taxon>Rhabditina</taxon>
        <taxon>Rhabditomorpha</taxon>
        <taxon>Rhabditoidea</taxon>
        <taxon>Rhabditidae</taxon>
        <taxon>Peloderinae</taxon>
        <taxon>Caenorhabditis</taxon>
    </lineage>
</organism>
<feature type="binding site" evidence="9">
    <location>
        <position position="140"/>
    </location>
    <ligand>
        <name>Zn(2+)</name>
        <dbReference type="ChEBI" id="CHEBI:29105"/>
        <label>1</label>
    </ligand>
</feature>
<feature type="binding site" evidence="9">
    <location>
        <position position="151"/>
    </location>
    <ligand>
        <name>Zn(2+)</name>
        <dbReference type="ChEBI" id="CHEBI:29105"/>
        <label>2</label>
    </ligand>
</feature>
<feature type="compositionally biased region" description="Basic and acidic residues" evidence="11">
    <location>
        <begin position="57"/>
        <end position="69"/>
    </location>
</feature>
<evidence type="ECO:0000256" key="7">
    <source>
        <dbReference type="ARBA" id="ARBA00023242"/>
    </source>
</evidence>
<feature type="binding site" evidence="9">
    <location>
        <position position="165"/>
    </location>
    <ligand>
        <name>Zn(2+)</name>
        <dbReference type="ChEBI" id="CHEBI:29105"/>
        <label>1</label>
    </ligand>
</feature>
<dbReference type="InterPro" id="IPR013083">
    <property type="entry name" value="Znf_RING/FYVE/PHD"/>
</dbReference>
<name>A0A8S1FDX5_9PELO</name>
<dbReference type="InterPro" id="IPR011011">
    <property type="entry name" value="Znf_FYVE_PHD"/>
</dbReference>
<feature type="binding site" evidence="9">
    <location>
        <position position="179"/>
    </location>
    <ligand>
        <name>Zn(2+)</name>
        <dbReference type="ChEBI" id="CHEBI:29105"/>
        <label>2</label>
    </ligand>
</feature>
<evidence type="ECO:0000256" key="11">
    <source>
        <dbReference type="SAM" id="MobiDB-lite"/>
    </source>
</evidence>
<keyword evidence="3 9" id="KW-0479">Metal-binding</keyword>
<dbReference type="PANTHER" id="PTHR10333">
    <property type="entry name" value="INHIBITOR OF GROWTH PROTEIN"/>
    <property type="match status" value="1"/>
</dbReference>
<gene>
    <name evidence="13" type="ORF">CBOVIS_LOCUS11077</name>
</gene>
<keyword evidence="5 9" id="KW-0862">Zinc</keyword>
<evidence type="ECO:0000256" key="6">
    <source>
        <dbReference type="ARBA" id="ARBA00022853"/>
    </source>
</evidence>
<feature type="site" description="Histone H3K4me3 binding" evidence="8">
    <location>
        <position position="152"/>
    </location>
</feature>
<dbReference type="AlphaFoldDB" id="A0A8S1FDX5"/>
<dbReference type="OrthoDB" id="5411773at2759"/>
<comment type="similarity">
    <text evidence="2">Belongs to the ING family.</text>
</comment>
<comment type="caution">
    <text evidence="13">The sequence shown here is derived from an EMBL/GenBank/DDBJ whole genome shotgun (WGS) entry which is preliminary data.</text>
</comment>
<dbReference type="Proteomes" id="UP000494206">
    <property type="component" value="Unassembled WGS sequence"/>
</dbReference>
<dbReference type="FunFam" id="3.30.40.10:FF:000177">
    <property type="entry name" value="PHD finger protein ING"/>
    <property type="match status" value="1"/>
</dbReference>
<dbReference type="InterPro" id="IPR028651">
    <property type="entry name" value="ING_fam"/>
</dbReference>
<sequence>MDSEVPPLMKKYTSEIRELDEKKLFADAETMADKKVSLSEELYNKIDDNIKKLDAQSRLEQEARERNTKQVEQALANAPSPIKKFSSARRDKRKSAAATQSKAARLAQNEAAMNDFQPGAPLVNDMEMPIDPNEPLYCTCHSVSFGEMIACDNDDCPTEWFHFACVGLTKVPEEGTWYCPSCRPQVIKKKK</sequence>
<feature type="region of interest" description="Disordered" evidence="11">
    <location>
        <begin position="57"/>
        <end position="103"/>
    </location>
</feature>
<dbReference type="PROSITE" id="PS50016">
    <property type="entry name" value="ZF_PHD_2"/>
    <property type="match status" value="1"/>
</dbReference>
<keyword evidence="7" id="KW-0539">Nucleus</keyword>
<dbReference type="Gene3D" id="3.30.40.10">
    <property type="entry name" value="Zinc/RING finger domain, C3HC4 (zinc finger)"/>
    <property type="match status" value="1"/>
</dbReference>
<reference evidence="13 14" key="1">
    <citation type="submission" date="2020-04" db="EMBL/GenBank/DDBJ databases">
        <authorList>
            <person name="Laetsch R D."/>
            <person name="Stevens L."/>
            <person name="Kumar S."/>
            <person name="Blaxter L. M."/>
        </authorList>
    </citation>
    <scope>NUCLEOTIDE SEQUENCE [LARGE SCALE GENOMIC DNA]</scope>
</reference>
<dbReference type="InterPro" id="IPR001965">
    <property type="entry name" value="Znf_PHD"/>
</dbReference>
<evidence type="ECO:0000256" key="4">
    <source>
        <dbReference type="ARBA" id="ARBA00022771"/>
    </source>
</evidence>
<evidence type="ECO:0000259" key="12">
    <source>
        <dbReference type="PROSITE" id="PS50016"/>
    </source>
</evidence>
<evidence type="ECO:0000256" key="5">
    <source>
        <dbReference type="ARBA" id="ARBA00022833"/>
    </source>
</evidence>
<accession>A0A8S1FDX5</accession>
<dbReference type="GO" id="GO:0008270">
    <property type="term" value="F:zinc ion binding"/>
    <property type="evidence" value="ECO:0007669"/>
    <property type="project" value="UniProtKB-KW"/>
</dbReference>
<dbReference type="CDD" id="cd15505">
    <property type="entry name" value="PHD_ING"/>
    <property type="match status" value="1"/>
</dbReference>
<dbReference type="GO" id="GO:0005634">
    <property type="term" value="C:nucleus"/>
    <property type="evidence" value="ECO:0007669"/>
    <property type="project" value="UniProtKB-SubCell"/>
</dbReference>
<feature type="site" description="Histone H3K4me3 binding" evidence="8">
    <location>
        <position position="148"/>
    </location>
</feature>
<dbReference type="InterPro" id="IPR019786">
    <property type="entry name" value="Zinc_finger_PHD-type_CS"/>
</dbReference>
<dbReference type="EMBL" id="CADEPM010000008">
    <property type="protein sequence ID" value="CAB3409422.1"/>
    <property type="molecule type" value="Genomic_DNA"/>
</dbReference>
<evidence type="ECO:0000256" key="9">
    <source>
        <dbReference type="PIRSR" id="PIRSR628651-51"/>
    </source>
</evidence>
<keyword evidence="6" id="KW-0156">Chromatin regulator</keyword>
<feature type="site" description="Histone H3K4me3 binding" evidence="8">
    <location>
        <position position="137"/>
    </location>
</feature>
<feature type="compositionally biased region" description="Basic residues" evidence="11">
    <location>
        <begin position="86"/>
        <end position="95"/>
    </location>
</feature>
<dbReference type="PROSITE" id="PS01359">
    <property type="entry name" value="ZF_PHD_1"/>
    <property type="match status" value="1"/>
</dbReference>
<dbReference type="SUPFAM" id="SSF57903">
    <property type="entry name" value="FYVE/PHD zinc finger"/>
    <property type="match status" value="1"/>
</dbReference>
<feature type="binding site" evidence="9">
    <location>
        <position position="182"/>
    </location>
    <ligand>
        <name>Zn(2+)</name>
        <dbReference type="ChEBI" id="CHEBI:29105"/>
        <label>2</label>
    </ligand>
</feature>
<dbReference type="InterPro" id="IPR019787">
    <property type="entry name" value="Znf_PHD-finger"/>
</dbReference>
<evidence type="ECO:0000256" key="2">
    <source>
        <dbReference type="ARBA" id="ARBA00010210"/>
    </source>
</evidence>
<feature type="binding site" evidence="9">
    <location>
        <position position="156"/>
    </location>
    <ligand>
        <name>Zn(2+)</name>
        <dbReference type="ChEBI" id="CHEBI:29105"/>
        <label>2</label>
    </ligand>
</feature>
<proteinExistence type="inferred from homology"/>
<dbReference type="PANTHER" id="PTHR10333:SF42">
    <property type="entry name" value="INHIBITOR OF GROWTH PROTEIN 5"/>
    <property type="match status" value="1"/>
</dbReference>
<dbReference type="GO" id="GO:0006325">
    <property type="term" value="P:chromatin organization"/>
    <property type="evidence" value="ECO:0007669"/>
    <property type="project" value="UniProtKB-KW"/>
</dbReference>
<evidence type="ECO:0000256" key="3">
    <source>
        <dbReference type="ARBA" id="ARBA00022723"/>
    </source>
</evidence>
<feature type="domain" description="PHD-type" evidence="12">
    <location>
        <begin position="135"/>
        <end position="185"/>
    </location>
</feature>
<feature type="binding site" evidence="9">
    <location>
        <position position="162"/>
    </location>
    <ligand>
        <name>Zn(2+)</name>
        <dbReference type="ChEBI" id="CHEBI:29105"/>
        <label>1</label>
    </ligand>
</feature>
<evidence type="ECO:0000256" key="1">
    <source>
        <dbReference type="ARBA" id="ARBA00004123"/>
    </source>
</evidence>
<keyword evidence="4 10" id="KW-0863">Zinc-finger</keyword>